<dbReference type="InterPro" id="IPR003423">
    <property type="entry name" value="OMP_efflux"/>
</dbReference>
<accession>B2IKU9</accession>
<gene>
    <name evidence="4" type="ordered locus">Bind_2921</name>
</gene>
<dbReference type="Proteomes" id="UP000001695">
    <property type="component" value="Chromosome"/>
</dbReference>
<evidence type="ECO:0000256" key="2">
    <source>
        <dbReference type="RuleBase" id="RU362097"/>
    </source>
</evidence>
<dbReference type="Gene3D" id="2.20.200.10">
    <property type="entry name" value="Outer membrane efflux proteins (OEP)"/>
    <property type="match status" value="1"/>
</dbReference>
<dbReference type="Gene3D" id="1.20.1600.10">
    <property type="entry name" value="Outer membrane efflux proteins (OEP)"/>
    <property type="match status" value="1"/>
</dbReference>
<evidence type="ECO:0000256" key="3">
    <source>
        <dbReference type="SAM" id="MobiDB-lite"/>
    </source>
</evidence>
<reference evidence="5" key="1">
    <citation type="submission" date="2008-03" db="EMBL/GenBank/DDBJ databases">
        <title>Complete sequence of chromosome of Beijerinckia indica subsp. indica ATCC 9039.</title>
        <authorList>
            <consortium name="US DOE Joint Genome Institute"/>
            <person name="Copeland A."/>
            <person name="Lucas S."/>
            <person name="Lapidus A."/>
            <person name="Glavina del Rio T."/>
            <person name="Dalin E."/>
            <person name="Tice H."/>
            <person name="Bruce D."/>
            <person name="Goodwin L."/>
            <person name="Pitluck S."/>
            <person name="LaButti K."/>
            <person name="Schmutz J."/>
            <person name="Larimer F."/>
            <person name="Land M."/>
            <person name="Hauser L."/>
            <person name="Kyrpides N."/>
            <person name="Mikhailova N."/>
            <person name="Dunfield P.F."/>
            <person name="Dedysh S.N."/>
            <person name="Liesack W."/>
            <person name="Saw J.H."/>
            <person name="Alam M."/>
            <person name="Chen Y."/>
            <person name="Murrell J.C."/>
            <person name="Richardson P."/>
        </authorList>
    </citation>
    <scope>NUCLEOTIDE SEQUENCE [LARGE SCALE GENOMIC DNA]</scope>
    <source>
        <strain evidence="5">ATCC 9039 / DSM 1715 / NCIMB 8712</strain>
    </source>
</reference>
<keyword evidence="2" id="KW-0564">Palmitate</keyword>
<dbReference type="EMBL" id="CP001016">
    <property type="protein sequence ID" value="ACB96489.1"/>
    <property type="molecule type" value="Genomic_DNA"/>
</dbReference>
<evidence type="ECO:0000313" key="5">
    <source>
        <dbReference type="Proteomes" id="UP000001695"/>
    </source>
</evidence>
<sequence length="531" mass="57232">MSIAWRRMELRVSPACKVALRRPSGCSLFALIQSAIILSGCVPSSEMPDLMMGIPATYRQDGPGERKNLPPDEWWRDFRSSELNGFMSEVPTGNFDVAAAIARIVQADAAAHIAGTALLPTMTANDTVTRSKFANLNNTNVNSVTSNASNTARTVIVTNLQASYILDLWGMNRAKLQAAEETSNYNRWERDVVALTAYGTTGTTYLAVLGARDRINNQNDNLKAASRILKLIQDRVKFGTANALNLAQQEALVANIRAAIPPLQLTGDQNLVALGLLVGRVPESIVIKGNSLHDVTMPKIAPGLPSEVLTQRPDVQAAEAQLASAHASVVAARAAFFPQIQLTGEGGFQSLALKTLFQPSAGLYSLAAGLTQPIFDAGLLQGDYDQAKARQEELLADYRKSIVSAFTDVEKALISIRNLRRQEVLLGESLAASQRALDLAEDQLRAGTVDYTTVLQAQQTLFTTRDTLSQTRLALLQAGVALYQALGGGWPQSQAPAQNSQRDGRGMEKKAAEHETKTAQAEPRETVGAKP</sequence>
<protein>
    <submittedName>
        <fullName evidence="4">RND efflux system, outer membrane lipoprotein, NodT family</fullName>
    </submittedName>
</protein>
<dbReference type="PANTHER" id="PTHR30203:SF33">
    <property type="entry name" value="BLR4455 PROTEIN"/>
    <property type="match status" value="1"/>
</dbReference>
<organism evidence="4 5">
    <name type="scientific">Beijerinckia indica subsp. indica (strain ATCC 9039 / DSM 1715 / NCIMB 8712)</name>
    <dbReference type="NCBI Taxonomy" id="395963"/>
    <lineage>
        <taxon>Bacteria</taxon>
        <taxon>Pseudomonadati</taxon>
        <taxon>Pseudomonadota</taxon>
        <taxon>Alphaproteobacteria</taxon>
        <taxon>Hyphomicrobiales</taxon>
        <taxon>Beijerinckiaceae</taxon>
        <taxon>Beijerinckia</taxon>
    </lineage>
</organism>
<proteinExistence type="inferred from homology"/>
<name>B2IKU9_BEII9</name>
<dbReference type="GO" id="GO:0015562">
    <property type="term" value="F:efflux transmembrane transporter activity"/>
    <property type="evidence" value="ECO:0007669"/>
    <property type="project" value="InterPro"/>
</dbReference>
<dbReference type="Pfam" id="PF02321">
    <property type="entry name" value="OEP"/>
    <property type="match status" value="2"/>
</dbReference>
<keyword evidence="2" id="KW-0812">Transmembrane</keyword>
<dbReference type="NCBIfam" id="TIGR01845">
    <property type="entry name" value="outer_NodT"/>
    <property type="match status" value="1"/>
</dbReference>
<dbReference type="KEGG" id="bid:Bind_2921"/>
<evidence type="ECO:0000256" key="1">
    <source>
        <dbReference type="ARBA" id="ARBA00007613"/>
    </source>
</evidence>
<dbReference type="GO" id="GO:0005886">
    <property type="term" value="C:plasma membrane"/>
    <property type="evidence" value="ECO:0007669"/>
    <property type="project" value="UniProtKB-SubCell"/>
</dbReference>
<dbReference type="PANTHER" id="PTHR30203">
    <property type="entry name" value="OUTER MEMBRANE CATION EFFLUX PROTEIN"/>
    <property type="match status" value="1"/>
</dbReference>
<comment type="similarity">
    <text evidence="1 2">Belongs to the outer membrane factor (OMF) (TC 1.B.17) family.</text>
</comment>
<keyword evidence="2 4" id="KW-0449">Lipoprotein</keyword>
<dbReference type="AlphaFoldDB" id="B2IKU9"/>
<keyword evidence="2" id="KW-0472">Membrane</keyword>
<feature type="region of interest" description="Disordered" evidence="3">
    <location>
        <begin position="491"/>
        <end position="531"/>
    </location>
</feature>
<dbReference type="STRING" id="395963.Bind_2921"/>
<feature type="compositionally biased region" description="Basic and acidic residues" evidence="3">
    <location>
        <begin position="502"/>
        <end position="531"/>
    </location>
</feature>
<keyword evidence="5" id="KW-1185">Reference proteome</keyword>
<comment type="subcellular location">
    <subcellularLocation>
        <location evidence="2">Cell membrane</location>
        <topology evidence="2">Lipid-anchor</topology>
    </subcellularLocation>
</comment>
<dbReference type="InterPro" id="IPR010131">
    <property type="entry name" value="MdtP/NodT-like"/>
</dbReference>
<keyword evidence="2" id="KW-1134">Transmembrane beta strand</keyword>
<dbReference type="HOGENOM" id="CLU_012817_13_1_5"/>
<evidence type="ECO:0000313" key="4">
    <source>
        <dbReference type="EMBL" id="ACB96489.1"/>
    </source>
</evidence>
<feature type="compositionally biased region" description="Polar residues" evidence="3">
    <location>
        <begin position="491"/>
        <end position="501"/>
    </location>
</feature>
<dbReference type="eggNOG" id="COG1538">
    <property type="taxonomic scope" value="Bacteria"/>
</dbReference>
<reference evidence="4 5" key="2">
    <citation type="journal article" date="2010" name="J. Bacteriol.">
        <title>Complete genome sequence of Beijerinckia indica subsp. indica.</title>
        <authorList>
            <person name="Tamas I."/>
            <person name="Dedysh S.N."/>
            <person name="Liesack W."/>
            <person name="Stott M.B."/>
            <person name="Alam M."/>
            <person name="Murrell J.C."/>
            <person name="Dunfield P.F."/>
        </authorList>
    </citation>
    <scope>NUCLEOTIDE SEQUENCE [LARGE SCALE GENOMIC DNA]</scope>
    <source>
        <strain evidence="5">ATCC 9039 / DSM 1715 / NCIMB 8712</strain>
    </source>
</reference>
<dbReference type="SUPFAM" id="SSF56954">
    <property type="entry name" value="Outer membrane efflux proteins (OEP)"/>
    <property type="match status" value="1"/>
</dbReference>